<name>A0AAW0D2D0_9AGAR</name>
<protein>
    <submittedName>
        <fullName evidence="2">Uncharacterized protein</fullName>
    </submittedName>
</protein>
<comment type="caution">
    <text evidence="2">The sequence shown here is derived from an EMBL/GenBank/DDBJ whole genome shotgun (WGS) entry which is preliminary data.</text>
</comment>
<evidence type="ECO:0000256" key="1">
    <source>
        <dbReference type="SAM" id="MobiDB-lite"/>
    </source>
</evidence>
<evidence type="ECO:0000313" key="2">
    <source>
        <dbReference type="EMBL" id="KAK7045063.1"/>
    </source>
</evidence>
<keyword evidence="3" id="KW-1185">Reference proteome</keyword>
<feature type="compositionally biased region" description="Basic residues" evidence="1">
    <location>
        <begin position="124"/>
        <end position="148"/>
    </location>
</feature>
<dbReference type="AlphaFoldDB" id="A0AAW0D2D0"/>
<reference evidence="2 3" key="1">
    <citation type="journal article" date="2024" name="J Genomics">
        <title>Draft genome sequencing and assembly of Favolaschia claudopus CIRM-BRFM 2984 isolated from oak limbs.</title>
        <authorList>
            <person name="Navarro D."/>
            <person name="Drula E."/>
            <person name="Chaduli D."/>
            <person name="Cazenave R."/>
            <person name="Ahrendt S."/>
            <person name="Wang J."/>
            <person name="Lipzen A."/>
            <person name="Daum C."/>
            <person name="Barry K."/>
            <person name="Grigoriev I.V."/>
            <person name="Favel A."/>
            <person name="Rosso M.N."/>
            <person name="Martin F."/>
        </authorList>
    </citation>
    <scope>NUCLEOTIDE SEQUENCE [LARGE SCALE GENOMIC DNA]</scope>
    <source>
        <strain evidence="2 3">CIRM-BRFM 2984</strain>
    </source>
</reference>
<feature type="region of interest" description="Disordered" evidence="1">
    <location>
        <begin position="35"/>
        <end position="156"/>
    </location>
</feature>
<sequence>MTEVDYSPEAYHRYQRTQQRISNWADDTAHCAPQYKNPFLPRTDVQNNFYHKPSSRSSSSSRSSPTQSHSSHHGRRTPQRTQSYGYGVQPQAGVRSPLRSHTIAVDAVSPEDSISQVSGPSHRSGGHRRAHSHSPSRHTSSHHHRSSHRSPTTAYVVPQYGGMPYVQAPQQIQYAQPQPAAYVVDTRSGKVQPVYPSYPPAAHPSQEHHGGFLSRLFGSQSSGKHSRSRSLSGARSGKSRR</sequence>
<feature type="compositionally biased region" description="Low complexity" evidence="1">
    <location>
        <begin position="218"/>
        <end position="241"/>
    </location>
</feature>
<dbReference type="EMBL" id="JAWWNJ010000011">
    <property type="protein sequence ID" value="KAK7045063.1"/>
    <property type="molecule type" value="Genomic_DNA"/>
</dbReference>
<organism evidence="2 3">
    <name type="scientific">Favolaschia claudopus</name>
    <dbReference type="NCBI Taxonomy" id="2862362"/>
    <lineage>
        <taxon>Eukaryota</taxon>
        <taxon>Fungi</taxon>
        <taxon>Dikarya</taxon>
        <taxon>Basidiomycota</taxon>
        <taxon>Agaricomycotina</taxon>
        <taxon>Agaricomycetes</taxon>
        <taxon>Agaricomycetidae</taxon>
        <taxon>Agaricales</taxon>
        <taxon>Marasmiineae</taxon>
        <taxon>Mycenaceae</taxon>
        <taxon>Favolaschia</taxon>
    </lineage>
</organism>
<dbReference type="Proteomes" id="UP001362999">
    <property type="component" value="Unassembled WGS sequence"/>
</dbReference>
<evidence type="ECO:0000313" key="3">
    <source>
        <dbReference type="Proteomes" id="UP001362999"/>
    </source>
</evidence>
<accession>A0AAW0D2D0</accession>
<proteinExistence type="predicted"/>
<gene>
    <name evidence="2" type="ORF">R3P38DRAFT_2882397</name>
</gene>
<feature type="compositionally biased region" description="Low complexity" evidence="1">
    <location>
        <begin position="55"/>
        <end position="69"/>
    </location>
</feature>
<feature type="region of interest" description="Disordered" evidence="1">
    <location>
        <begin position="194"/>
        <end position="241"/>
    </location>
</feature>